<feature type="region of interest" description="Disordered" evidence="1">
    <location>
        <begin position="102"/>
        <end position="131"/>
    </location>
</feature>
<reference evidence="2 4" key="1">
    <citation type="submission" date="2018-03" db="EMBL/GenBank/DDBJ databases">
        <title>Draft genome sequence of Rohu Carp (Labeo rohita).</title>
        <authorList>
            <person name="Das P."/>
            <person name="Kushwaha B."/>
            <person name="Joshi C.G."/>
            <person name="Kumar D."/>
            <person name="Nagpure N.S."/>
            <person name="Sahoo L."/>
            <person name="Das S.P."/>
            <person name="Bit A."/>
            <person name="Patnaik S."/>
            <person name="Meher P.K."/>
            <person name="Jayasankar P."/>
            <person name="Koringa P.G."/>
            <person name="Patel N.V."/>
            <person name="Hinsu A.T."/>
            <person name="Kumar R."/>
            <person name="Pandey M."/>
            <person name="Agarwal S."/>
            <person name="Srivastava S."/>
            <person name="Singh M."/>
            <person name="Iquebal M.A."/>
            <person name="Jaiswal S."/>
            <person name="Angadi U.B."/>
            <person name="Kumar N."/>
            <person name="Raza M."/>
            <person name="Shah T.M."/>
            <person name="Rai A."/>
            <person name="Jena J.K."/>
        </authorList>
    </citation>
    <scope>NUCLEOTIDE SEQUENCE [LARGE SCALE GENOMIC DNA]</scope>
    <source>
        <strain evidence="2">DASCIFA01</strain>
        <tissue evidence="2">Testis</tissue>
    </source>
</reference>
<keyword evidence="4" id="KW-1185">Reference proteome</keyword>
<feature type="compositionally biased region" description="Acidic residues" evidence="1">
    <location>
        <begin position="37"/>
        <end position="54"/>
    </location>
</feature>
<accession>A0A498NJM6</accession>
<protein>
    <submittedName>
        <fullName evidence="2">PiggyBac transposable element-derived 2-like protein</fullName>
    </submittedName>
</protein>
<dbReference type="EMBL" id="QBIY01011437">
    <property type="protein sequence ID" value="RXN31857.1"/>
    <property type="molecule type" value="Genomic_DNA"/>
</dbReference>
<dbReference type="PANTHER" id="PTHR47272">
    <property type="entry name" value="DDE_TNP_1_7 DOMAIN-CONTAINING PROTEIN"/>
    <property type="match status" value="1"/>
</dbReference>
<dbReference type="Proteomes" id="UP000290572">
    <property type="component" value="Unassembled WGS sequence"/>
</dbReference>
<comment type="caution">
    <text evidence="2">The sequence shown here is derived from an EMBL/GenBank/DDBJ whole genome shotgun (WGS) entry which is preliminary data.</text>
</comment>
<name>A0A498NJM6_LABRO</name>
<dbReference type="AlphaFoldDB" id="A0A498NJM6"/>
<dbReference type="EMBL" id="QBIY01004942">
    <property type="protein sequence ID" value="RXN38315.1"/>
    <property type="molecule type" value="Genomic_DNA"/>
</dbReference>
<evidence type="ECO:0000313" key="2">
    <source>
        <dbReference type="EMBL" id="RXN31857.1"/>
    </source>
</evidence>
<evidence type="ECO:0000256" key="1">
    <source>
        <dbReference type="SAM" id="MobiDB-lite"/>
    </source>
</evidence>
<evidence type="ECO:0000313" key="4">
    <source>
        <dbReference type="Proteomes" id="UP000290572"/>
    </source>
</evidence>
<organism evidence="2 4">
    <name type="scientific">Labeo rohita</name>
    <name type="common">Indian major carp</name>
    <name type="synonym">Cyprinus rohita</name>
    <dbReference type="NCBI Taxonomy" id="84645"/>
    <lineage>
        <taxon>Eukaryota</taxon>
        <taxon>Metazoa</taxon>
        <taxon>Chordata</taxon>
        <taxon>Craniata</taxon>
        <taxon>Vertebrata</taxon>
        <taxon>Euteleostomi</taxon>
        <taxon>Actinopterygii</taxon>
        <taxon>Neopterygii</taxon>
        <taxon>Teleostei</taxon>
        <taxon>Ostariophysi</taxon>
        <taxon>Cypriniformes</taxon>
        <taxon>Cyprinidae</taxon>
        <taxon>Labeoninae</taxon>
        <taxon>Labeonini</taxon>
        <taxon>Labeo</taxon>
    </lineage>
</organism>
<dbReference type="PANTHER" id="PTHR47272:SF1">
    <property type="entry name" value="PIGGYBAC TRANSPOSABLE ELEMENT-DERIVED PROTEIN 3-LIKE"/>
    <property type="match status" value="1"/>
</dbReference>
<feature type="region of interest" description="Disordered" evidence="1">
    <location>
        <begin position="35"/>
        <end position="54"/>
    </location>
</feature>
<proteinExistence type="predicted"/>
<evidence type="ECO:0000313" key="3">
    <source>
        <dbReference type="EMBL" id="RXN38315.1"/>
    </source>
</evidence>
<dbReference type="STRING" id="84645.A0A498NJM6"/>
<gene>
    <name evidence="3" type="ORF">ROHU_001229</name>
    <name evidence="2" type="ORF">ROHU_004742</name>
</gene>
<sequence>MRALVADKMSCSVGAFAESMTVRSFCQEGNTGFKSECDEENDNERSEEEQESENDDDMIVVTCWLLYKRHCKCNNLSDAEVMRLYAFKSYIAQGLCKSGKSLEKKRGRPSGGISSDYETKKRQGPTAPIPIPDVRLDATAHWIIMSEKKGRWRVPGCKGTPKAKCRKFNGLNMCHV</sequence>